<dbReference type="PANTHER" id="PTHR43569">
    <property type="entry name" value="AMIDOHYDROLASE"/>
    <property type="match status" value="1"/>
</dbReference>
<reference evidence="3" key="1">
    <citation type="submission" date="2021-01" db="EMBL/GenBank/DDBJ databases">
        <title>Modified the classification status of verrucomicrobia.</title>
        <authorList>
            <person name="Feng X."/>
        </authorList>
    </citation>
    <scope>NUCLEOTIDE SEQUENCE</scope>
    <source>
        <strain evidence="3">KCTC 13126</strain>
    </source>
</reference>
<sequence length="279" mass="31720">MQIIDAHVHFFNLEKQPDLPWPPSDSPIRKTTLPSHLQRCSSPKQLAAAIAIEASPRVSDTSELLKLAETESFVLGIVGNLRPDLPDFEDRLHAFARHPKFLGIRLRPISKFDLTDKQLLENLEQLSRYKLTLEFGLPSLDLFSKAEKLADLLPNTTILLDHYGHPNIDGSSPDQKWQQSMRSLAQRPNVYCKVTSLQSRSKTNPPPASLDHYRPLLDFLWETWGKERLIYGSNWPPASTSSSYPEILDLFQSYLTNSPQAAERFFSENAIKAYRTPSP</sequence>
<accession>A0A934S0I6</accession>
<dbReference type="EMBL" id="JAENIL010000071">
    <property type="protein sequence ID" value="MBK1880127.1"/>
    <property type="molecule type" value="Genomic_DNA"/>
</dbReference>
<dbReference type="GO" id="GO:0016787">
    <property type="term" value="F:hydrolase activity"/>
    <property type="evidence" value="ECO:0007669"/>
    <property type="project" value="InterPro"/>
</dbReference>
<proteinExistence type="inferred from homology"/>
<evidence type="ECO:0000313" key="4">
    <source>
        <dbReference type="Proteomes" id="UP000617628"/>
    </source>
</evidence>
<dbReference type="PANTHER" id="PTHR43569:SF2">
    <property type="entry name" value="AMIDOHYDROLASE-RELATED DOMAIN-CONTAINING PROTEIN"/>
    <property type="match status" value="1"/>
</dbReference>
<dbReference type="AlphaFoldDB" id="A0A934S0I6"/>
<protein>
    <submittedName>
        <fullName evidence="3">Amidohydrolase family protein</fullName>
    </submittedName>
</protein>
<comment type="caution">
    <text evidence="3">The sequence shown here is derived from an EMBL/GenBank/DDBJ whole genome shotgun (WGS) entry which is preliminary data.</text>
</comment>
<dbReference type="Pfam" id="PF04909">
    <property type="entry name" value="Amidohydro_2"/>
    <property type="match status" value="1"/>
</dbReference>
<dbReference type="InterPro" id="IPR006680">
    <property type="entry name" value="Amidohydro-rel"/>
</dbReference>
<dbReference type="Gene3D" id="3.20.20.140">
    <property type="entry name" value="Metal-dependent hydrolases"/>
    <property type="match status" value="1"/>
</dbReference>
<evidence type="ECO:0000256" key="1">
    <source>
        <dbReference type="ARBA" id="ARBA00038310"/>
    </source>
</evidence>
<dbReference type="SUPFAM" id="SSF51556">
    <property type="entry name" value="Metallo-dependent hydrolases"/>
    <property type="match status" value="1"/>
</dbReference>
<evidence type="ECO:0000259" key="2">
    <source>
        <dbReference type="Pfam" id="PF04909"/>
    </source>
</evidence>
<dbReference type="RefSeq" id="WP_200358744.1">
    <property type="nucleotide sequence ID" value="NZ_JAENIL010000071.1"/>
</dbReference>
<dbReference type="InterPro" id="IPR032466">
    <property type="entry name" value="Metal_Hydrolase"/>
</dbReference>
<comment type="similarity">
    <text evidence="1">Belongs to the metallo-dependent hydrolases superfamily.</text>
</comment>
<evidence type="ECO:0000313" key="3">
    <source>
        <dbReference type="EMBL" id="MBK1880127.1"/>
    </source>
</evidence>
<gene>
    <name evidence="3" type="ORF">JIN87_24795</name>
</gene>
<organism evidence="3 4">
    <name type="scientific">Pelagicoccus mobilis</name>
    <dbReference type="NCBI Taxonomy" id="415221"/>
    <lineage>
        <taxon>Bacteria</taxon>
        <taxon>Pseudomonadati</taxon>
        <taxon>Verrucomicrobiota</taxon>
        <taxon>Opitutia</taxon>
        <taxon>Puniceicoccales</taxon>
        <taxon>Pelagicoccaceae</taxon>
        <taxon>Pelagicoccus</taxon>
    </lineage>
</organism>
<dbReference type="Proteomes" id="UP000617628">
    <property type="component" value="Unassembled WGS sequence"/>
</dbReference>
<keyword evidence="4" id="KW-1185">Reference proteome</keyword>
<feature type="domain" description="Amidohydrolase-related" evidence="2">
    <location>
        <begin position="4"/>
        <end position="275"/>
    </location>
</feature>
<name>A0A934S0I6_9BACT</name>
<dbReference type="InterPro" id="IPR052350">
    <property type="entry name" value="Metallo-dep_Lactonases"/>
</dbReference>